<dbReference type="PANTHER" id="PTHR33336:SF3">
    <property type="entry name" value="ABM DOMAIN-CONTAINING PROTEIN"/>
    <property type="match status" value="1"/>
</dbReference>
<reference evidence="2 3" key="1">
    <citation type="journal article" date="2016" name="Int. J. Syst. Evol. Microbiol.">
        <title>Pyruvatibacter mobilis gen. nov., sp. nov., a marine bacterium from the culture broth of Picochlorum sp. 122.</title>
        <authorList>
            <person name="Wang G."/>
            <person name="Tang M."/>
            <person name="Wu H."/>
            <person name="Dai S."/>
            <person name="Li T."/>
            <person name="Chen C."/>
            <person name="He H."/>
            <person name="Fan J."/>
            <person name="Xiang W."/>
            <person name="Li X."/>
        </authorList>
    </citation>
    <scope>NUCLEOTIDE SEQUENCE [LARGE SCALE GENOMIC DNA]</scope>
    <source>
        <strain evidence="2 3">GYP-11</strain>
    </source>
</reference>
<dbReference type="EMBL" id="WXYQ01000005">
    <property type="protein sequence ID" value="NBG95436.1"/>
    <property type="molecule type" value="Genomic_DNA"/>
</dbReference>
<keyword evidence="2" id="KW-0560">Oxidoreductase</keyword>
<dbReference type="InterPro" id="IPR007138">
    <property type="entry name" value="ABM_dom"/>
</dbReference>
<dbReference type="Gene3D" id="3.30.70.100">
    <property type="match status" value="1"/>
</dbReference>
<proteinExistence type="predicted"/>
<dbReference type="SUPFAM" id="SSF54909">
    <property type="entry name" value="Dimeric alpha+beta barrel"/>
    <property type="match status" value="1"/>
</dbReference>
<dbReference type="RefSeq" id="WP_160587418.1">
    <property type="nucleotide sequence ID" value="NZ_BMHN01000001.1"/>
</dbReference>
<evidence type="ECO:0000259" key="1">
    <source>
        <dbReference type="PROSITE" id="PS51725"/>
    </source>
</evidence>
<dbReference type="Proteomes" id="UP000470384">
    <property type="component" value="Unassembled WGS sequence"/>
</dbReference>
<sequence>MAKVGIVATLSIQAGKEAEFETVFNDLRSQVLANEAGCEMYDVYKSKADASTYVIMERYADDAALKAHGETDYFKAAGAKFGALLAGAPKLEVLDGVSIG</sequence>
<dbReference type="PANTHER" id="PTHR33336">
    <property type="entry name" value="QUINOL MONOOXYGENASE YGIN-RELATED"/>
    <property type="match status" value="1"/>
</dbReference>
<keyword evidence="3" id="KW-1185">Reference proteome</keyword>
<comment type="caution">
    <text evidence="2">The sequence shown here is derived from an EMBL/GenBank/DDBJ whole genome shotgun (WGS) entry which is preliminary data.</text>
</comment>
<dbReference type="InterPro" id="IPR011008">
    <property type="entry name" value="Dimeric_a/b-barrel"/>
</dbReference>
<evidence type="ECO:0000313" key="3">
    <source>
        <dbReference type="Proteomes" id="UP000470384"/>
    </source>
</evidence>
<organism evidence="2 3">
    <name type="scientific">Pyruvatibacter mobilis</name>
    <dbReference type="NCBI Taxonomy" id="1712261"/>
    <lineage>
        <taxon>Bacteria</taxon>
        <taxon>Pseudomonadati</taxon>
        <taxon>Pseudomonadota</taxon>
        <taxon>Alphaproteobacteria</taxon>
        <taxon>Hyphomicrobiales</taxon>
        <taxon>Parvibaculaceae</taxon>
        <taxon>Pyruvatibacter</taxon>
    </lineage>
</organism>
<dbReference type="GeneID" id="300655100"/>
<name>A0A845QB35_9HYPH</name>
<accession>A0A845QB35</accession>
<dbReference type="AlphaFoldDB" id="A0A845QB35"/>
<dbReference type="InterPro" id="IPR050744">
    <property type="entry name" value="AI-2_Isomerase_LsrG"/>
</dbReference>
<protein>
    <submittedName>
        <fullName evidence="2">Antibiotic biosynthesis monooxygenase</fullName>
    </submittedName>
</protein>
<dbReference type="Pfam" id="PF03992">
    <property type="entry name" value="ABM"/>
    <property type="match status" value="1"/>
</dbReference>
<dbReference type="PROSITE" id="PS51725">
    <property type="entry name" value="ABM"/>
    <property type="match status" value="1"/>
</dbReference>
<evidence type="ECO:0000313" key="2">
    <source>
        <dbReference type="EMBL" id="NBG95436.1"/>
    </source>
</evidence>
<keyword evidence="2" id="KW-0503">Monooxygenase</keyword>
<dbReference type="OrthoDB" id="9812754at2"/>
<dbReference type="GO" id="GO:0004497">
    <property type="term" value="F:monooxygenase activity"/>
    <property type="evidence" value="ECO:0007669"/>
    <property type="project" value="UniProtKB-KW"/>
</dbReference>
<gene>
    <name evidence="2" type="ORF">GTQ45_06785</name>
</gene>
<feature type="domain" description="ABM" evidence="1">
    <location>
        <begin position="4"/>
        <end position="93"/>
    </location>
</feature>